<sequence>MGLDSVELVLAFEETFQISISDQEAEKMRTPRDAIECIAAKLDAKAQSDTVVLRAKEETVWVQLTKALRVLGLVDGEVSRIQKLDDVLADRSSRRRQWSQLKQEMGVKAWPRLRWFGLSTDFPAQLKTLGELSDWTSYHLLQRLTEDECHALSRGDIALLIKHIVLDQLGLPEEKYGENKRFIEDLGLD</sequence>
<organism evidence="4 5">
    <name type="scientific">Prosthecobacter fluviatilis</name>
    <dbReference type="NCBI Taxonomy" id="445931"/>
    <lineage>
        <taxon>Bacteria</taxon>
        <taxon>Pseudomonadati</taxon>
        <taxon>Verrucomicrobiota</taxon>
        <taxon>Verrucomicrobiia</taxon>
        <taxon>Verrucomicrobiales</taxon>
        <taxon>Verrucomicrobiaceae</taxon>
        <taxon>Prosthecobacter</taxon>
    </lineage>
</organism>
<evidence type="ECO:0000256" key="2">
    <source>
        <dbReference type="ARBA" id="ARBA00022553"/>
    </source>
</evidence>
<keyword evidence="5" id="KW-1185">Reference proteome</keyword>
<gene>
    <name evidence="4" type="ORF">ACFQDI_23080</name>
</gene>
<dbReference type="PROSITE" id="PS50075">
    <property type="entry name" value="CARRIER"/>
    <property type="match status" value="1"/>
</dbReference>
<evidence type="ECO:0000313" key="4">
    <source>
        <dbReference type="EMBL" id="MFC5457771.1"/>
    </source>
</evidence>
<reference evidence="5" key="1">
    <citation type="journal article" date="2019" name="Int. J. Syst. Evol. Microbiol.">
        <title>The Global Catalogue of Microorganisms (GCM) 10K type strain sequencing project: providing services to taxonomists for standard genome sequencing and annotation.</title>
        <authorList>
            <consortium name="The Broad Institute Genomics Platform"/>
            <consortium name="The Broad Institute Genome Sequencing Center for Infectious Disease"/>
            <person name="Wu L."/>
            <person name="Ma J."/>
        </authorList>
    </citation>
    <scope>NUCLEOTIDE SEQUENCE [LARGE SCALE GENOMIC DNA]</scope>
    <source>
        <strain evidence="5">CGMCC 4.1469</strain>
    </source>
</reference>
<evidence type="ECO:0000259" key="3">
    <source>
        <dbReference type="PROSITE" id="PS50075"/>
    </source>
</evidence>
<dbReference type="InterPro" id="IPR009081">
    <property type="entry name" value="PP-bd_ACP"/>
</dbReference>
<keyword evidence="1" id="KW-0596">Phosphopantetheine</keyword>
<dbReference type="Proteomes" id="UP001596052">
    <property type="component" value="Unassembled WGS sequence"/>
</dbReference>
<dbReference type="Gene3D" id="1.10.1200.10">
    <property type="entry name" value="ACP-like"/>
    <property type="match status" value="1"/>
</dbReference>
<comment type="caution">
    <text evidence="4">The sequence shown here is derived from an EMBL/GenBank/DDBJ whole genome shotgun (WGS) entry which is preliminary data.</text>
</comment>
<name>A0ABW0KZC8_9BACT</name>
<accession>A0ABW0KZC8</accession>
<dbReference type="PANTHER" id="PTHR20863:SF76">
    <property type="entry name" value="CARRIER DOMAIN-CONTAINING PROTEIN"/>
    <property type="match status" value="1"/>
</dbReference>
<evidence type="ECO:0000256" key="1">
    <source>
        <dbReference type="ARBA" id="ARBA00022450"/>
    </source>
</evidence>
<feature type="domain" description="Carrier" evidence="3">
    <location>
        <begin position="1"/>
        <end position="42"/>
    </location>
</feature>
<dbReference type="RefSeq" id="WP_377171442.1">
    <property type="nucleotide sequence ID" value="NZ_JBHSMQ010000013.1"/>
</dbReference>
<dbReference type="EMBL" id="JBHSMQ010000013">
    <property type="protein sequence ID" value="MFC5457771.1"/>
    <property type="molecule type" value="Genomic_DNA"/>
</dbReference>
<keyword evidence="2" id="KW-0597">Phosphoprotein</keyword>
<dbReference type="InterPro" id="IPR036736">
    <property type="entry name" value="ACP-like_sf"/>
</dbReference>
<dbReference type="SUPFAM" id="SSF47336">
    <property type="entry name" value="ACP-like"/>
    <property type="match status" value="1"/>
</dbReference>
<dbReference type="PANTHER" id="PTHR20863">
    <property type="entry name" value="ACYL CARRIER PROTEIN"/>
    <property type="match status" value="1"/>
</dbReference>
<dbReference type="InterPro" id="IPR003231">
    <property type="entry name" value="ACP"/>
</dbReference>
<proteinExistence type="predicted"/>
<protein>
    <recommendedName>
        <fullName evidence="3">Carrier domain-containing protein</fullName>
    </recommendedName>
</protein>
<evidence type="ECO:0000313" key="5">
    <source>
        <dbReference type="Proteomes" id="UP001596052"/>
    </source>
</evidence>